<organism evidence="3 4">
    <name type="scientific">Megasphaera hutchinsoni</name>
    <dbReference type="NCBI Taxonomy" id="1588748"/>
    <lineage>
        <taxon>Bacteria</taxon>
        <taxon>Bacillati</taxon>
        <taxon>Bacillota</taxon>
        <taxon>Negativicutes</taxon>
        <taxon>Veillonellales</taxon>
        <taxon>Veillonellaceae</taxon>
        <taxon>Megasphaera</taxon>
    </lineage>
</organism>
<protein>
    <recommendedName>
        <fullName evidence="2">SMODS and SLOG-associating 2TM effector domain-containing protein</fullName>
    </recommendedName>
</protein>
<dbReference type="InterPro" id="IPR040811">
    <property type="entry name" value="SLATT_4"/>
</dbReference>
<evidence type="ECO:0000313" key="3">
    <source>
        <dbReference type="EMBL" id="PNH21626.1"/>
    </source>
</evidence>
<accession>A0A2J8BA55</accession>
<dbReference type="EMBL" id="NFMF01000007">
    <property type="protein sequence ID" value="PNH21626.1"/>
    <property type="molecule type" value="Genomic_DNA"/>
</dbReference>
<keyword evidence="1" id="KW-0812">Transmembrane</keyword>
<dbReference type="AlphaFoldDB" id="A0A2J8BA55"/>
<reference evidence="3 4" key="1">
    <citation type="submission" date="2017-05" db="EMBL/GenBank/DDBJ databases">
        <authorList>
            <person name="Song R."/>
            <person name="Chenine A.L."/>
            <person name="Ruprecht R.M."/>
        </authorList>
    </citation>
    <scope>NUCLEOTIDE SEQUENCE [LARGE SCALE GENOMIC DNA]</scope>
    <source>
        <strain evidence="3 4">KA00229</strain>
    </source>
</reference>
<gene>
    <name evidence="3" type="ORF">CAL30_05210</name>
</gene>
<keyword evidence="1" id="KW-1133">Transmembrane helix</keyword>
<comment type="caution">
    <text evidence="3">The sequence shown here is derived from an EMBL/GenBank/DDBJ whole genome shotgun (WGS) entry which is preliminary data.</text>
</comment>
<dbReference type="RefSeq" id="WP_102889524.1">
    <property type="nucleotide sequence ID" value="NZ_NFMF01000007.1"/>
</dbReference>
<dbReference type="Proteomes" id="UP000242958">
    <property type="component" value="Unassembled WGS sequence"/>
</dbReference>
<dbReference type="Pfam" id="PF18186">
    <property type="entry name" value="SLATT_4"/>
    <property type="match status" value="1"/>
</dbReference>
<name>A0A2J8BA55_9FIRM</name>
<dbReference type="NCBIfam" id="NF033632">
    <property type="entry name" value="SLATT_4"/>
    <property type="match status" value="1"/>
</dbReference>
<evidence type="ECO:0000259" key="2">
    <source>
        <dbReference type="Pfam" id="PF18186"/>
    </source>
</evidence>
<proteinExistence type="predicted"/>
<keyword evidence="1" id="KW-0472">Membrane</keyword>
<evidence type="ECO:0000256" key="1">
    <source>
        <dbReference type="SAM" id="Phobius"/>
    </source>
</evidence>
<feature type="domain" description="SMODS and SLOG-associating 2TM effector" evidence="2">
    <location>
        <begin position="8"/>
        <end position="172"/>
    </location>
</feature>
<feature type="transmembrane region" description="Helical" evidence="1">
    <location>
        <begin position="42"/>
        <end position="60"/>
    </location>
</feature>
<feature type="transmembrane region" description="Helical" evidence="1">
    <location>
        <begin position="66"/>
        <end position="84"/>
    </location>
</feature>
<sequence>MNKDREILEDNVRHTFMSVVWSHKIQEKEADILSEKFKLYELIRIVCASLTSVGLISLIFIDEFWIKLLSTIVSFISTFISMFFKSFEVQNNVSNHKKTAIDLLILRDKFRLLLIEIQMNKADTKEIFQKYDDLQRELGEVYKDAPNTTDKAVERAYKALEINKDNEFSDKEIDANLPNSLKRRSFE</sequence>
<evidence type="ECO:0000313" key="4">
    <source>
        <dbReference type="Proteomes" id="UP000242958"/>
    </source>
</evidence>